<name>A0A238KAI8_9RHOB</name>
<reference evidence="3" key="1">
    <citation type="submission" date="2017-05" db="EMBL/GenBank/DDBJ databases">
        <authorList>
            <person name="Rodrigo-Torres L."/>
            <person name="Arahal R. D."/>
            <person name="Lucena T."/>
        </authorList>
    </citation>
    <scope>NUCLEOTIDE SEQUENCE [LARGE SCALE GENOMIC DNA]</scope>
    <source>
        <strain evidence="3">CECT 8868</strain>
    </source>
</reference>
<feature type="domain" description="Co-chaperone DjlA N-terminal" evidence="1">
    <location>
        <begin position="90"/>
        <end position="197"/>
    </location>
</feature>
<organism evidence="2 3">
    <name type="scientific">Octadecabacter ascidiaceicola</name>
    <dbReference type="NCBI Taxonomy" id="1655543"/>
    <lineage>
        <taxon>Bacteria</taxon>
        <taxon>Pseudomonadati</taxon>
        <taxon>Pseudomonadota</taxon>
        <taxon>Alphaproteobacteria</taxon>
        <taxon>Rhodobacterales</taxon>
        <taxon>Roseobacteraceae</taxon>
        <taxon>Octadecabacter</taxon>
    </lineage>
</organism>
<gene>
    <name evidence="2" type="ORF">OCA8868_02179</name>
</gene>
<evidence type="ECO:0000313" key="3">
    <source>
        <dbReference type="Proteomes" id="UP000203464"/>
    </source>
</evidence>
<dbReference type="InterPro" id="IPR007791">
    <property type="entry name" value="DjlA_N"/>
</dbReference>
<dbReference type="CDD" id="cd07177">
    <property type="entry name" value="terB_like"/>
    <property type="match status" value="1"/>
</dbReference>
<protein>
    <submittedName>
        <fullName evidence="2">Tellurite resistance protein TerB</fullName>
    </submittedName>
</protein>
<dbReference type="Gene3D" id="1.10.3680.10">
    <property type="entry name" value="TerB-like"/>
    <property type="match status" value="1"/>
</dbReference>
<dbReference type="EMBL" id="FXYD01000003">
    <property type="protein sequence ID" value="SMX39880.1"/>
    <property type="molecule type" value="Genomic_DNA"/>
</dbReference>
<sequence length="216" mass="23854">MFFIVWGSRGRNKEISAGKFYCPDCGDYRAYKKIAVTRWFTLYWIPLFPMGKPVGEYVECGSCKSTFNERVLEMDPKAASEKFEAAFSIAAKRVMFKMALADGEIDQSEIDTITQAFANITKREIDPADIAAELEAAKSDTRPVAEYLRGVAAGLNDTGKELVLRSAIAVAKADGHIDDTEVVEMHQLAFALDFPKAYANGIFMEEGVPPITRSAA</sequence>
<dbReference type="OrthoDB" id="1261251at2"/>
<evidence type="ECO:0000259" key="1">
    <source>
        <dbReference type="Pfam" id="PF05099"/>
    </source>
</evidence>
<dbReference type="Pfam" id="PF05099">
    <property type="entry name" value="TerB"/>
    <property type="match status" value="1"/>
</dbReference>
<dbReference type="AlphaFoldDB" id="A0A238KAI8"/>
<proteinExistence type="predicted"/>
<keyword evidence="3" id="KW-1185">Reference proteome</keyword>
<evidence type="ECO:0000313" key="2">
    <source>
        <dbReference type="EMBL" id="SMX39880.1"/>
    </source>
</evidence>
<accession>A0A238KAI8</accession>
<dbReference type="InterPro" id="IPR029024">
    <property type="entry name" value="TerB-like"/>
</dbReference>
<dbReference type="Proteomes" id="UP000203464">
    <property type="component" value="Unassembled WGS sequence"/>
</dbReference>
<dbReference type="SUPFAM" id="SSF158682">
    <property type="entry name" value="TerB-like"/>
    <property type="match status" value="1"/>
</dbReference>
<dbReference type="RefSeq" id="WP_093996564.1">
    <property type="nucleotide sequence ID" value="NZ_FXYD01000003.1"/>
</dbReference>